<keyword evidence="4" id="KW-1185">Reference proteome</keyword>
<evidence type="ECO:0000313" key="4">
    <source>
        <dbReference type="Proteomes" id="UP000543556"/>
    </source>
</evidence>
<dbReference type="EMBL" id="JAAMFM010000024">
    <property type="protein sequence ID" value="NVM96065.1"/>
    <property type="molecule type" value="Genomic_DNA"/>
</dbReference>
<feature type="chain" id="PRO_5031558908" description="WxL domain-containing protein" evidence="1">
    <location>
        <begin position="32"/>
        <end position="198"/>
    </location>
</feature>
<keyword evidence="1" id="KW-0732">Signal</keyword>
<comment type="caution">
    <text evidence="3">The sequence shown here is derived from an EMBL/GenBank/DDBJ whole genome shotgun (WGS) entry which is preliminary data.</text>
</comment>
<accession>A0A7Y7IIH3</accession>
<dbReference type="Pfam" id="PF13731">
    <property type="entry name" value="WxL"/>
    <property type="match status" value="1"/>
</dbReference>
<dbReference type="InterPro" id="IPR027994">
    <property type="entry name" value="WxL_dom"/>
</dbReference>
<feature type="signal peptide" evidence="1">
    <location>
        <begin position="1"/>
        <end position="31"/>
    </location>
</feature>
<organism evidence="3 4">
    <name type="scientific">Arthrobacter wenxiniae</name>
    <dbReference type="NCBI Taxonomy" id="2713570"/>
    <lineage>
        <taxon>Bacteria</taxon>
        <taxon>Bacillati</taxon>
        <taxon>Actinomycetota</taxon>
        <taxon>Actinomycetes</taxon>
        <taxon>Micrococcales</taxon>
        <taxon>Micrococcaceae</taxon>
        <taxon>Arthrobacter</taxon>
    </lineage>
</organism>
<dbReference type="Proteomes" id="UP000543556">
    <property type="component" value="Unassembled WGS sequence"/>
</dbReference>
<sequence>MFRFSTRKTAAALAVATLTTGVLFVAPSAFAADSVSQSVTGGSLTATVADLGLAPVVTAHTDQVATGTMTLSADDSTGTGAGWNVTEQVSDFIYSGPAGGTNIPATAFSITSVGAVTSSAGQAIDVAGTDAVPTGPQSANITTGVSGSLATAVKVITAGANYGSGTYSQPINVALTIPADSRVGTYTGTLTTSMTAAP</sequence>
<reference evidence="3 4" key="1">
    <citation type="submission" date="2020-02" db="EMBL/GenBank/DDBJ databases">
        <title>Genome sequence of strain AETb3-4.</title>
        <authorList>
            <person name="Gao J."/>
            <person name="Zhang X."/>
        </authorList>
    </citation>
    <scope>NUCLEOTIDE SEQUENCE [LARGE SCALE GENOMIC DNA]</scope>
    <source>
        <strain evidence="3 4">AETb3-4</strain>
    </source>
</reference>
<name>A0A7Y7IIH3_9MICC</name>
<dbReference type="RefSeq" id="WP_176635789.1">
    <property type="nucleotide sequence ID" value="NZ_JAAMFM010000024.1"/>
</dbReference>
<proteinExistence type="predicted"/>
<evidence type="ECO:0000256" key="1">
    <source>
        <dbReference type="SAM" id="SignalP"/>
    </source>
</evidence>
<protein>
    <recommendedName>
        <fullName evidence="2">WxL domain-containing protein</fullName>
    </recommendedName>
</protein>
<evidence type="ECO:0000313" key="3">
    <source>
        <dbReference type="EMBL" id="NVM96065.1"/>
    </source>
</evidence>
<feature type="domain" description="WxL" evidence="2">
    <location>
        <begin position="71"/>
        <end position="198"/>
    </location>
</feature>
<gene>
    <name evidence="3" type="ORF">G6034_14365</name>
</gene>
<evidence type="ECO:0000259" key="2">
    <source>
        <dbReference type="Pfam" id="PF13731"/>
    </source>
</evidence>
<dbReference type="AlphaFoldDB" id="A0A7Y7IIH3"/>